<evidence type="ECO:0000313" key="2">
    <source>
        <dbReference type="EMBL" id="NJB69244.1"/>
    </source>
</evidence>
<organism evidence="2 3">
    <name type="scientific">Desulfobaculum xiamenense</name>
    <dbReference type="NCBI Taxonomy" id="995050"/>
    <lineage>
        <taxon>Bacteria</taxon>
        <taxon>Pseudomonadati</taxon>
        <taxon>Thermodesulfobacteriota</taxon>
        <taxon>Desulfovibrionia</taxon>
        <taxon>Desulfovibrionales</taxon>
        <taxon>Desulfovibrionaceae</taxon>
        <taxon>Desulfobaculum</taxon>
    </lineage>
</organism>
<gene>
    <name evidence="2" type="ORF">GGQ74_002941</name>
</gene>
<feature type="region of interest" description="Disordered" evidence="1">
    <location>
        <begin position="49"/>
        <end position="81"/>
    </location>
</feature>
<reference evidence="2 3" key="1">
    <citation type="submission" date="2020-03" db="EMBL/GenBank/DDBJ databases">
        <title>Genomic Encyclopedia of Type Strains, Phase IV (KMG-IV): sequencing the most valuable type-strain genomes for metagenomic binning, comparative biology and taxonomic classification.</title>
        <authorList>
            <person name="Goeker M."/>
        </authorList>
    </citation>
    <scope>NUCLEOTIDE SEQUENCE [LARGE SCALE GENOMIC DNA]</scope>
    <source>
        <strain evidence="2 3">DSM 24233</strain>
    </source>
</reference>
<evidence type="ECO:0000313" key="3">
    <source>
        <dbReference type="Proteomes" id="UP000580856"/>
    </source>
</evidence>
<comment type="caution">
    <text evidence="2">The sequence shown here is derived from an EMBL/GenBank/DDBJ whole genome shotgun (WGS) entry which is preliminary data.</text>
</comment>
<dbReference type="AlphaFoldDB" id="A0A846QVV0"/>
<accession>A0A846QVV0</accession>
<proteinExistence type="predicted"/>
<protein>
    <submittedName>
        <fullName evidence="2">Uncharacterized protein</fullName>
    </submittedName>
</protein>
<name>A0A846QVV0_9BACT</name>
<feature type="compositionally biased region" description="Basic and acidic residues" evidence="1">
    <location>
        <begin position="62"/>
        <end position="74"/>
    </location>
</feature>
<dbReference type="Proteomes" id="UP000580856">
    <property type="component" value="Unassembled WGS sequence"/>
</dbReference>
<dbReference type="EMBL" id="JAATJA010000004">
    <property type="protein sequence ID" value="NJB69244.1"/>
    <property type="molecule type" value="Genomic_DNA"/>
</dbReference>
<dbReference type="RefSeq" id="WP_167942329.1">
    <property type="nucleotide sequence ID" value="NZ_JAATJA010000004.1"/>
</dbReference>
<keyword evidence="3" id="KW-1185">Reference proteome</keyword>
<sequence length="81" mass="9926">MIDRERLADRRRIGMKLLRWHSEQAPHIKRITGELSDDEAMRLRGKLGTTRVSESRRRKKNKDAMSLREMRQEQDWPWYDF</sequence>
<evidence type="ECO:0000256" key="1">
    <source>
        <dbReference type="SAM" id="MobiDB-lite"/>
    </source>
</evidence>